<feature type="transmembrane region" description="Helical" evidence="2">
    <location>
        <begin position="286"/>
        <end position="309"/>
    </location>
</feature>
<feature type="region of interest" description="Disordered" evidence="1">
    <location>
        <begin position="453"/>
        <end position="518"/>
    </location>
</feature>
<keyword evidence="2" id="KW-0812">Transmembrane</keyword>
<dbReference type="Proteomes" id="UP000278143">
    <property type="component" value="Unassembled WGS sequence"/>
</dbReference>
<feature type="compositionally biased region" description="Basic and acidic residues" evidence="1">
    <location>
        <begin position="509"/>
        <end position="518"/>
    </location>
</feature>
<organism evidence="3 4">
    <name type="scientific">Syncephalis pseudoplumigaleata</name>
    <dbReference type="NCBI Taxonomy" id="1712513"/>
    <lineage>
        <taxon>Eukaryota</taxon>
        <taxon>Fungi</taxon>
        <taxon>Fungi incertae sedis</taxon>
        <taxon>Zoopagomycota</taxon>
        <taxon>Zoopagomycotina</taxon>
        <taxon>Zoopagomycetes</taxon>
        <taxon>Zoopagales</taxon>
        <taxon>Piptocephalidaceae</taxon>
        <taxon>Syncephalis</taxon>
    </lineage>
</organism>
<name>A0A4P9YWK0_9FUNG</name>
<feature type="transmembrane region" description="Helical" evidence="2">
    <location>
        <begin position="321"/>
        <end position="342"/>
    </location>
</feature>
<feature type="transmembrane region" description="Helical" evidence="2">
    <location>
        <begin position="354"/>
        <end position="377"/>
    </location>
</feature>
<dbReference type="OrthoDB" id="5651248at2759"/>
<proteinExistence type="predicted"/>
<feature type="compositionally biased region" description="Low complexity" evidence="1">
    <location>
        <begin position="479"/>
        <end position="499"/>
    </location>
</feature>
<keyword evidence="2" id="KW-1133">Transmembrane helix</keyword>
<reference evidence="4" key="1">
    <citation type="journal article" date="2018" name="Nat. Microbiol.">
        <title>Leveraging single-cell genomics to expand the fungal tree of life.</title>
        <authorList>
            <person name="Ahrendt S.R."/>
            <person name="Quandt C.A."/>
            <person name="Ciobanu D."/>
            <person name="Clum A."/>
            <person name="Salamov A."/>
            <person name="Andreopoulos B."/>
            <person name="Cheng J.F."/>
            <person name="Woyke T."/>
            <person name="Pelin A."/>
            <person name="Henrissat B."/>
            <person name="Reynolds N.K."/>
            <person name="Benny G.L."/>
            <person name="Smith M.E."/>
            <person name="James T.Y."/>
            <person name="Grigoriev I.V."/>
        </authorList>
    </citation>
    <scope>NUCLEOTIDE SEQUENCE [LARGE SCALE GENOMIC DNA]</scope>
    <source>
        <strain evidence="4">Benny S71-1</strain>
    </source>
</reference>
<sequence length="518" mass="57154">AVLVNARFDATATCRLADAFVPSVRDRSLIGSLNATLLFVHWPDAIEAGCCTFKQVISQRNHADAVFSSAGLPAMGGFCFSAPKEMPGSSDTFAGPYDPVGPLKQNYTDFYAMVGFDAADQLHAASSDAIPLLVEVIQEGGPWNAMYNSSSYTAMKTLFVVLITPFFGASGMRYSMRAVVYFTGLVVLLSSFVLDPFSHLSMVRAVCISLVWILSFAAYSWLIITWGQLVYRLRPQRYRLYLRWVYGIFVADILVCIVLFAVYASLSSPKITSVVRPAVIYNLPPVFLASAGILFYFGVVFFTSYRNLIHQTTARSTMLKFALLAFCTAFSFVMVAVTIIYFHFAPVNTDIGVYKTFCILYEITMLLLFGPVFFALATSEMPELDFSQLFNGQANFYICGHRPPSGNDLERVNSRKSIRFVMASSSVPSRDRFNSGESKYPLAYRAGTADPALAAGSTDAPMLPPRTRSRQSSRHSCHPRNSATSSSHSHRSTPPSSSPLAPVRSASFAHKEEREERS</sequence>
<feature type="non-terminal residue" evidence="3">
    <location>
        <position position="1"/>
    </location>
</feature>
<evidence type="ECO:0000313" key="3">
    <source>
        <dbReference type="EMBL" id="RKP24235.1"/>
    </source>
</evidence>
<feature type="compositionally biased region" description="Basic residues" evidence="1">
    <location>
        <begin position="467"/>
        <end position="478"/>
    </location>
</feature>
<feature type="transmembrane region" description="Helical" evidence="2">
    <location>
        <begin position="178"/>
        <end position="197"/>
    </location>
</feature>
<feature type="transmembrane region" description="Helical" evidence="2">
    <location>
        <begin position="244"/>
        <end position="266"/>
    </location>
</feature>
<dbReference type="EMBL" id="KZ990360">
    <property type="protein sequence ID" value="RKP24235.1"/>
    <property type="molecule type" value="Genomic_DNA"/>
</dbReference>
<protein>
    <submittedName>
        <fullName evidence="3">Uncharacterized protein</fullName>
    </submittedName>
</protein>
<feature type="transmembrane region" description="Helical" evidence="2">
    <location>
        <begin position="152"/>
        <end position="171"/>
    </location>
</feature>
<evidence type="ECO:0000256" key="2">
    <source>
        <dbReference type="SAM" id="Phobius"/>
    </source>
</evidence>
<evidence type="ECO:0000313" key="4">
    <source>
        <dbReference type="Proteomes" id="UP000278143"/>
    </source>
</evidence>
<keyword evidence="2" id="KW-0472">Membrane</keyword>
<evidence type="ECO:0000256" key="1">
    <source>
        <dbReference type="SAM" id="MobiDB-lite"/>
    </source>
</evidence>
<keyword evidence="4" id="KW-1185">Reference proteome</keyword>
<accession>A0A4P9YWK0</accession>
<gene>
    <name evidence="3" type="ORF">SYNPS1DRAFT_30000</name>
</gene>
<dbReference type="AlphaFoldDB" id="A0A4P9YWK0"/>
<feature type="transmembrane region" description="Helical" evidence="2">
    <location>
        <begin position="203"/>
        <end position="224"/>
    </location>
</feature>